<evidence type="ECO:0000313" key="8">
    <source>
        <dbReference type="Proteomes" id="UP000281553"/>
    </source>
</evidence>
<evidence type="ECO:0000256" key="5">
    <source>
        <dbReference type="ARBA" id="ARBA00026053"/>
    </source>
</evidence>
<dbReference type="InterPro" id="IPR008829">
    <property type="entry name" value="SepSecS/SepCysS"/>
</dbReference>
<evidence type="ECO:0000313" key="7">
    <source>
        <dbReference type="EMBL" id="VDK45038.1"/>
    </source>
</evidence>
<dbReference type="GO" id="GO:0016740">
    <property type="term" value="F:transferase activity"/>
    <property type="evidence" value="ECO:0007669"/>
    <property type="project" value="UniProtKB-KW"/>
</dbReference>
<comment type="subunit">
    <text evidence="5">Homotetramer formed by a catalytic dimer and a non-catalytic dimer serving as a binding platform that orients tRNASec for catalysis. Each tetramer binds the CCA ends of two tRNAs which point to the active sites of the catalytic dimer.</text>
</comment>
<feature type="compositionally biased region" description="Polar residues" evidence="6">
    <location>
        <begin position="28"/>
        <end position="37"/>
    </location>
</feature>
<dbReference type="Proteomes" id="UP000281553">
    <property type="component" value="Unassembled WGS sequence"/>
</dbReference>
<name>A0A3P6RSX8_DIBLA</name>
<evidence type="ECO:0000256" key="4">
    <source>
        <dbReference type="ARBA" id="ARBA00022917"/>
    </source>
</evidence>
<proteinExistence type="predicted"/>
<feature type="compositionally biased region" description="Low complexity" evidence="6">
    <location>
        <begin position="13"/>
        <end position="27"/>
    </location>
</feature>
<keyword evidence="3" id="KW-0663">Pyridoxal phosphate</keyword>
<dbReference type="GO" id="GO:0006412">
    <property type="term" value="P:translation"/>
    <property type="evidence" value="ECO:0007669"/>
    <property type="project" value="UniProtKB-KW"/>
</dbReference>
<gene>
    <name evidence="7" type="ORF">DILT_LOCUS1475</name>
</gene>
<dbReference type="EMBL" id="UYRU01010124">
    <property type="protein sequence ID" value="VDK45038.1"/>
    <property type="molecule type" value="Genomic_DNA"/>
</dbReference>
<evidence type="ECO:0000256" key="1">
    <source>
        <dbReference type="ARBA" id="ARBA00001933"/>
    </source>
</evidence>
<dbReference type="Gene3D" id="3.40.640.10">
    <property type="entry name" value="Type I PLP-dependent aspartate aminotransferase-like (Major domain)"/>
    <property type="match status" value="1"/>
</dbReference>
<dbReference type="InterPro" id="IPR015421">
    <property type="entry name" value="PyrdxlP-dep_Trfase_major"/>
</dbReference>
<reference evidence="7 8" key="1">
    <citation type="submission" date="2018-11" db="EMBL/GenBank/DDBJ databases">
        <authorList>
            <consortium name="Pathogen Informatics"/>
        </authorList>
    </citation>
    <scope>NUCLEOTIDE SEQUENCE [LARGE SCALE GENOMIC DNA]</scope>
</reference>
<dbReference type="Pfam" id="PF05889">
    <property type="entry name" value="SepSecS"/>
    <property type="match status" value="1"/>
</dbReference>
<dbReference type="OrthoDB" id="10263545at2759"/>
<evidence type="ECO:0000256" key="2">
    <source>
        <dbReference type="ARBA" id="ARBA00022679"/>
    </source>
</evidence>
<protein>
    <submittedName>
        <fullName evidence="7">Uncharacterized protein</fullName>
    </submittedName>
</protein>
<comment type="cofactor">
    <cofactor evidence="1">
        <name>pyridoxal 5'-phosphate</name>
        <dbReference type="ChEBI" id="CHEBI:597326"/>
    </cofactor>
</comment>
<keyword evidence="8" id="KW-1185">Reference proteome</keyword>
<organism evidence="7 8">
    <name type="scientific">Dibothriocephalus latus</name>
    <name type="common">Fish tapeworm</name>
    <name type="synonym">Diphyllobothrium latum</name>
    <dbReference type="NCBI Taxonomy" id="60516"/>
    <lineage>
        <taxon>Eukaryota</taxon>
        <taxon>Metazoa</taxon>
        <taxon>Spiralia</taxon>
        <taxon>Lophotrochozoa</taxon>
        <taxon>Platyhelminthes</taxon>
        <taxon>Cestoda</taxon>
        <taxon>Eucestoda</taxon>
        <taxon>Diphyllobothriidea</taxon>
        <taxon>Diphyllobothriidae</taxon>
        <taxon>Dibothriocephalus</taxon>
    </lineage>
</organism>
<feature type="region of interest" description="Disordered" evidence="6">
    <location>
        <begin position="13"/>
        <end position="51"/>
    </location>
</feature>
<keyword evidence="2" id="KW-0808">Transferase</keyword>
<keyword evidence="4" id="KW-0648">Protein biosynthesis</keyword>
<accession>A0A3P6RSX8</accession>
<evidence type="ECO:0000256" key="3">
    <source>
        <dbReference type="ARBA" id="ARBA00022898"/>
    </source>
</evidence>
<dbReference type="AlphaFoldDB" id="A0A3P6RSX8"/>
<evidence type="ECO:0000256" key="6">
    <source>
        <dbReference type="SAM" id="MobiDB-lite"/>
    </source>
</evidence>
<sequence length="91" mass="9827">MRTIESSWKVLLSSNSSSSITEPSSKSPAKSTNNTDPRSIGQPPPPDFLYIQSTDKNLMVPVGGAIIAGFSEELVKQVAESYPEKEGRAEE</sequence>